<evidence type="ECO:0000313" key="3">
    <source>
        <dbReference type="RefSeq" id="XP_005095878.1"/>
    </source>
</evidence>
<dbReference type="PANTHER" id="PTHR16231:SF2">
    <property type="entry name" value="COMM DOMAIN-CONTAINING PROTEIN 7"/>
    <property type="match status" value="1"/>
</dbReference>
<keyword evidence="2" id="KW-1185">Reference proteome</keyword>
<dbReference type="Pfam" id="PF21672">
    <property type="entry name" value="COMM_HN"/>
    <property type="match status" value="1"/>
</dbReference>
<dbReference type="PROSITE" id="PS51269">
    <property type="entry name" value="COMM"/>
    <property type="match status" value="1"/>
</dbReference>
<dbReference type="GeneID" id="101845615"/>
<accession>A0ABM0JKJ4</accession>
<feature type="domain" description="COMM" evidence="1">
    <location>
        <begin position="134"/>
        <end position="201"/>
    </location>
</feature>
<name>A0ABM0JKJ4_APLCA</name>
<dbReference type="Proteomes" id="UP000694888">
    <property type="component" value="Unplaced"/>
</dbReference>
<organism evidence="2 3">
    <name type="scientific">Aplysia californica</name>
    <name type="common">California sea hare</name>
    <dbReference type="NCBI Taxonomy" id="6500"/>
    <lineage>
        <taxon>Eukaryota</taxon>
        <taxon>Metazoa</taxon>
        <taxon>Spiralia</taxon>
        <taxon>Lophotrochozoa</taxon>
        <taxon>Mollusca</taxon>
        <taxon>Gastropoda</taxon>
        <taxon>Heterobranchia</taxon>
        <taxon>Euthyneura</taxon>
        <taxon>Tectipleura</taxon>
        <taxon>Aplysiida</taxon>
        <taxon>Aplysioidea</taxon>
        <taxon>Aplysiidae</taxon>
        <taxon>Aplysia</taxon>
    </lineage>
</organism>
<dbReference type="Pfam" id="PF07258">
    <property type="entry name" value="COMM_domain"/>
    <property type="match status" value="1"/>
</dbReference>
<dbReference type="PANTHER" id="PTHR16231">
    <property type="entry name" value="COMM DOMAIN-CONTAINING PROTEIN 4-8 FAMILY MEMBER"/>
    <property type="match status" value="1"/>
</dbReference>
<gene>
    <name evidence="3" type="primary">LOC101845615</name>
</gene>
<evidence type="ECO:0000313" key="2">
    <source>
        <dbReference type="Proteomes" id="UP000694888"/>
    </source>
</evidence>
<reference evidence="3" key="1">
    <citation type="submission" date="2025-08" db="UniProtKB">
        <authorList>
            <consortium name="RefSeq"/>
        </authorList>
    </citation>
    <scope>IDENTIFICATION</scope>
</reference>
<sequence length="201" mass="22322">MAATFHFSKETPPDSMFSDFQSLNKFQNELFGHLVDYAFQFLLEPSKSSRLMSQLEDFAQENGVGVGALRNVFKSLVSLPNVALKKSLSPSQVQEDLRNLGLSEEKAQMVSGHFEANLGSLSRGALGQTLMVNQLVDIEWKFGVTASSSELDKVGNTFLQLKLVINTGNGMKNVFLELTLPQFYSFLHEMEKAKASLEYLG</sequence>
<dbReference type="InterPro" id="IPR017920">
    <property type="entry name" value="COMM"/>
</dbReference>
<protein>
    <submittedName>
        <fullName evidence="3">COMM domain-containing protein 7</fullName>
    </submittedName>
</protein>
<proteinExistence type="predicted"/>
<dbReference type="InterPro" id="IPR047155">
    <property type="entry name" value="COMMD4/6/7/8"/>
</dbReference>
<evidence type="ECO:0000259" key="1">
    <source>
        <dbReference type="PROSITE" id="PS51269"/>
    </source>
</evidence>
<dbReference type="RefSeq" id="XP_005095878.1">
    <property type="nucleotide sequence ID" value="XM_005095821.3"/>
</dbReference>